<dbReference type="GO" id="GO:0008017">
    <property type="term" value="F:microtubule binding"/>
    <property type="evidence" value="ECO:0007669"/>
    <property type="project" value="InterPro"/>
</dbReference>
<dbReference type="FunFam" id="3.40.850.10:FF:000056">
    <property type="entry name" value="Kinesin-like protein"/>
    <property type="match status" value="1"/>
</dbReference>
<sequence>MAEEEVARISVAVRCRPLSEHERSNMVQSICRVMDGRLVILLDPGASAAHDYLRQDKSKEKRFAFDQAFGPDADTKTLFTATAEPLIKSVLQGYNATVFAYGSTGAGKTFTMIGTPVEPGIMFRSVEEIFKGVATVVDEGTESFSISCSFVEVYNENFRDLAGNSDREGILDLREDPVSGSYVAGIREIQTESVQEVMDLLQHGNQRRTTEPTAMNVTSSRSHAVLQVRVERKGNPSNPSGSLLGKLSMIDLAGSERAAETKNQGVRLLEGANINRSLLALGNCINALASGSHFVPYRDSKLTRLLKDSLGGNCKTVMIATTSPGHLSYEDTLNTLKYANRAKNIRVRAKQNLVTPDEHVSQYEHAIADLRNEVAILKAKLAQRSAAPSDVIEGADENVLKEASENWKLEVIKNLESRTSMQRSLIDVERGLVQWRVELDQAKEMIVHEERGGSSPSSRRSDARSLEDWKDAIAQIEENIKENIETRRSLAERLQQNKTAGKELQKQLSQRVLNEDLRAFLELIQRVQVLEVERLELDHFWEIHRHQLEQRDQEIAMLREQLRLRNQHIQQQRQELSDEKVPGHVFLLGSTLAESSPVQQRGPLRVMQAWAPAREDDEDRVTATFSEEAEDFLQDKINWRALEVPMASQIKGLAQLQQNAGTSRLIAAKAWKDPSLRSIPESRAPRRPLALAQGGVAPPPARPPPREPSLRSEAREGNSSPSQTRGSTCPPLRRKSSLEEKTLAPLAGRQPSMGDMRGAPRGLLRAHGVAVPQRQLDKNLGGVREKSRLRARSEHSRLGRVGRALVTPQRF</sequence>
<dbReference type="PROSITE" id="PS00411">
    <property type="entry name" value="KINESIN_MOTOR_1"/>
    <property type="match status" value="1"/>
</dbReference>
<feature type="binding site" evidence="6">
    <location>
        <begin position="102"/>
        <end position="109"/>
    </location>
    <ligand>
        <name>ATP</name>
        <dbReference type="ChEBI" id="CHEBI:30616"/>
    </ligand>
</feature>
<dbReference type="Proteomes" id="UP001152797">
    <property type="component" value="Unassembled WGS sequence"/>
</dbReference>
<dbReference type="InterPro" id="IPR019821">
    <property type="entry name" value="Kinesin_motor_CS"/>
</dbReference>
<evidence type="ECO:0000313" key="12">
    <source>
        <dbReference type="EMBL" id="CAL1147939.1"/>
    </source>
</evidence>
<dbReference type="OrthoDB" id="3176171at2759"/>
<evidence type="ECO:0000256" key="5">
    <source>
        <dbReference type="ARBA" id="ARBA00023175"/>
    </source>
</evidence>
<accession>A0A9P1FYP5</accession>
<comment type="caution">
    <text evidence="11">The sequence shown here is derived from an EMBL/GenBank/DDBJ whole genome shotgun (WGS) entry which is preliminary data.</text>
</comment>
<dbReference type="InterPro" id="IPR001752">
    <property type="entry name" value="Kinesin_motor_dom"/>
</dbReference>
<dbReference type="GO" id="GO:0007018">
    <property type="term" value="P:microtubule-based movement"/>
    <property type="evidence" value="ECO:0007669"/>
    <property type="project" value="InterPro"/>
</dbReference>
<keyword evidence="2 6" id="KW-0547">Nucleotide-binding</keyword>
<dbReference type="SUPFAM" id="SSF52540">
    <property type="entry name" value="P-loop containing nucleoside triphosphate hydrolases"/>
    <property type="match status" value="1"/>
</dbReference>
<dbReference type="EMBL" id="CAMXCT030001968">
    <property type="protein sequence ID" value="CAL4781876.1"/>
    <property type="molecule type" value="Genomic_DNA"/>
</dbReference>
<evidence type="ECO:0000256" key="3">
    <source>
        <dbReference type="ARBA" id="ARBA00022840"/>
    </source>
</evidence>
<feature type="compositionally biased region" description="Basic and acidic residues" evidence="9">
    <location>
        <begin position="704"/>
        <end position="716"/>
    </location>
</feature>
<dbReference type="InterPro" id="IPR036961">
    <property type="entry name" value="Kinesin_motor_dom_sf"/>
</dbReference>
<dbReference type="AlphaFoldDB" id="A0A9P1FYP5"/>
<dbReference type="EMBL" id="CAMXCT010001968">
    <property type="protein sequence ID" value="CAI3994564.1"/>
    <property type="molecule type" value="Genomic_DNA"/>
</dbReference>
<dbReference type="GO" id="GO:0005524">
    <property type="term" value="F:ATP binding"/>
    <property type="evidence" value="ECO:0007669"/>
    <property type="project" value="UniProtKB-UniRule"/>
</dbReference>
<keyword evidence="1 7" id="KW-0493">Microtubule</keyword>
<dbReference type="Pfam" id="PF00225">
    <property type="entry name" value="Kinesin"/>
    <property type="match status" value="1"/>
</dbReference>
<feature type="region of interest" description="Disordered" evidence="9">
    <location>
        <begin position="691"/>
        <end position="760"/>
    </location>
</feature>
<keyword evidence="3 6" id="KW-0067">ATP-binding</keyword>
<feature type="coiled-coil region" evidence="8">
    <location>
        <begin position="360"/>
        <end position="387"/>
    </location>
</feature>
<dbReference type="EMBL" id="CAMXCT020001968">
    <property type="protein sequence ID" value="CAL1147939.1"/>
    <property type="molecule type" value="Genomic_DNA"/>
</dbReference>
<organism evidence="11">
    <name type="scientific">Cladocopium goreaui</name>
    <dbReference type="NCBI Taxonomy" id="2562237"/>
    <lineage>
        <taxon>Eukaryota</taxon>
        <taxon>Sar</taxon>
        <taxon>Alveolata</taxon>
        <taxon>Dinophyceae</taxon>
        <taxon>Suessiales</taxon>
        <taxon>Symbiodiniaceae</taxon>
        <taxon>Cladocopium</taxon>
    </lineage>
</organism>
<keyword evidence="4 8" id="KW-0175">Coiled coil</keyword>
<comment type="similarity">
    <text evidence="6 7">Belongs to the TRAFAC class myosin-kinesin ATPase superfamily. Kinesin family.</text>
</comment>
<evidence type="ECO:0000259" key="10">
    <source>
        <dbReference type="PROSITE" id="PS50067"/>
    </source>
</evidence>
<dbReference type="PANTHER" id="PTHR47968">
    <property type="entry name" value="CENTROMERE PROTEIN E"/>
    <property type="match status" value="1"/>
</dbReference>
<keyword evidence="13" id="KW-1185">Reference proteome</keyword>
<gene>
    <name evidence="11" type="ORF">C1SCF055_LOCUS21205</name>
</gene>
<dbReference type="Gene3D" id="3.40.850.10">
    <property type="entry name" value="Kinesin motor domain"/>
    <property type="match status" value="1"/>
</dbReference>
<dbReference type="GO" id="GO:0005874">
    <property type="term" value="C:microtubule"/>
    <property type="evidence" value="ECO:0007669"/>
    <property type="project" value="UniProtKB-KW"/>
</dbReference>
<evidence type="ECO:0000313" key="11">
    <source>
        <dbReference type="EMBL" id="CAI3994564.1"/>
    </source>
</evidence>
<name>A0A9P1FYP5_9DINO</name>
<reference evidence="11" key="1">
    <citation type="submission" date="2022-10" db="EMBL/GenBank/DDBJ databases">
        <authorList>
            <person name="Chen Y."/>
            <person name="Dougan E. K."/>
            <person name="Chan C."/>
            <person name="Rhodes N."/>
            <person name="Thang M."/>
        </authorList>
    </citation>
    <scope>NUCLEOTIDE SEQUENCE</scope>
</reference>
<evidence type="ECO:0000313" key="13">
    <source>
        <dbReference type="Proteomes" id="UP001152797"/>
    </source>
</evidence>
<protein>
    <recommendedName>
        <fullName evidence="7">Kinesin-like protein</fullName>
    </recommendedName>
</protein>
<dbReference type="InterPro" id="IPR027417">
    <property type="entry name" value="P-loop_NTPase"/>
</dbReference>
<dbReference type="PRINTS" id="PR00380">
    <property type="entry name" value="KINESINHEAVY"/>
</dbReference>
<evidence type="ECO:0000256" key="2">
    <source>
        <dbReference type="ARBA" id="ARBA00022741"/>
    </source>
</evidence>
<evidence type="ECO:0000256" key="6">
    <source>
        <dbReference type="PROSITE-ProRule" id="PRU00283"/>
    </source>
</evidence>
<proteinExistence type="inferred from homology"/>
<dbReference type="InterPro" id="IPR027640">
    <property type="entry name" value="Kinesin-like_fam"/>
</dbReference>
<dbReference type="SMART" id="SM00129">
    <property type="entry name" value="KISc"/>
    <property type="match status" value="1"/>
</dbReference>
<evidence type="ECO:0000256" key="8">
    <source>
        <dbReference type="SAM" id="Coils"/>
    </source>
</evidence>
<reference evidence="12" key="2">
    <citation type="submission" date="2024-04" db="EMBL/GenBank/DDBJ databases">
        <authorList>
            <person name="Chen Y."/>
            <person name="Shah S."/>
            <person name="Dougan E. K."/>
            <person name="Thang M."/>
            <person name="Chan C."/>
        </authorList>
    </citation>
    <scope>NUCLEOTIDE SEQUENCE [LARGE SCALE GENOMIC DNA]</scope>
</reference>
<feature type="domain" description="Kinesin motor" evidence="10">
    <location>
        <begin position="8"/>
        <end position="345"/>
    </location>
</feature>
<evidence type="ECO:0000256" key="9">
    <source>
        <dbReference type="SAM" id="MobiDB-lite"/>
    </source>
</evidence>
<keyword evidence="5 6" id="KW-0505">Motor protein</keyword>
<evidence type="ECO:0000256" key="4">
    <source>
        <dbReference type="ARBA" id="ARBA00023054"/>
    </source>
</evidence>
<evidence type="ECO:0000256" key="1">
    <source>
        <dbReference type="ARBA" id="ARBA00022701"/>
    </source>
</evidence>
<evidence type="ECO:0000256" key="7">
    <source>
        <dbReference type="RuleBase" id="RU000394"/>
    </source>
</evidence>
<dbReference type="PROSITE" id="PS50067">
    <property type="entry name" value="KINESIN_MOTOR_2"/>
    <property type="match status" value="1"/>
</dbReference>
<dbReference type="GO" id="GO:0003777">
    <property type="term" value="F:microtubule motor activity"/>
    <property type="evidence" value="ECO:0007669"/>
    <property type="project" value="InterPro"/>
</dbReference>
<feature type="compositionally biased region" description="Polar residues" evidence="9">
    <location>
        <begin position="717"/>
        <end position="727"/>
    </location>
</feature>
<feature type="coiled-coil region" evidence="8">
    <location>
        <begin position="466"/>
        <end position="497"/>
    </location>
</feature>
<dbReference type="PANTHER" id="PTHR47968:SF13">
    <property type="entry name" value="KINESIN-LIKE PROTEIN KIF19 ISOFORM X1"/>
    <property type="match status" value="1"/>
</dbReference>